<gene>
    <name evidence="6" type="ORF">SAMN04489742_0527</name>
</gene>
<protein>
    <submittedName>
        <fullName evidence="6">Protein-tyrosine phosphatase</fullName>
    </submittedName>
</protein>
<dbReference type="SUPFAM" id="SSF52788">
    <property type="entry name" value="Phosphotyrosine protein phosphatases I"/>
    <property type="match status" value="1"/>
</dbReference>
<dbReference type="SMART" id="SM00226">
    <property type="entry name" value="LMWPc"/>
    <property type="match status" value="1"/>
</dbReference>
<evidence type="ECO:0000256" key="1">
    <source>
        <dbReference type="ARBA" id="ARBA00011063"/>
    </source>
</evidence>
<dbReference type="KEGG" id="acry:AC20117_14660"/>
<dbReference type="RefSeq" id="WP_074699113.1">
    <property type="nucleotide sequence ID" value="NZ_CP018863.1"/>
</dbReference>
<accession>A0A1H0ZSC7</accession>
<evidence type="ECO:0000256" key="4">
    <source>
        <dbReference type="PIRSR" id="PIRSR617867-1"/>
    </source>
</evidence>
<dbReference type="InterPro" id="IPR017867">
    <property type="entry name" value="Tyr_phospatase_low_mol_wt"/>
</dbReference>
<feature type="active site" description="Nucleophile" evidence="4">
    <location>
        <position position="8"/>
    </location>
</feature>
<proteinExistence type="inferred from homology"/>
<name>A0A1H0ZSC7_9MICC</name>
<dbReference type="PRINTS" id="PR00719">
    <property type="entry name" value="LMWPTPASE"/>
</dbReference>
<dbReference type="EMBL" id="FNKH01000002">
    <property type="protein sequence ID" value="SDQ30151.1"/>
    <property type="molecule type" value="Genomic_DNA"/>
</dbReference>
<dbReference type="Gene3D" id="3.40.50.2300">
    <property type="match status" value="1"/>
</dbReference>
<dbReference type="InterPro" id="IPR036196">
    <property type="entry name" value="Ptyr_pPase_sf"/>
</dbReference>
<evidence type="ECO:0000256" key="3">
    <source>
        <dbReference type="ARBA" id="ARBA00022912"/>
    </source>
</evidence>
<dbReference type="STRING" id="37928.SAMN04489742_0527"/>
<dbReference type="PANTHER" id="PTHR11717:SF31">
    <property type="entry name" value="LOW MOLECULAR WEIGHT PROTEIN-TYROSINE-PHOSPHATASE ETP-RELATED"/>
    <property type="match status" value="1"/>
</dbReference>
<dbReference type="OrthoDB" id="9784339at2"/>
<feature type="domain" description="Phosphotyrosine protein phosphatase I" evidence="5">
    <location>
        <begin position="2"/>
        <end position="191"/>
    </location>
</feature>
<dbReference type="PANTHER" id="PTHR11717">
    <property type="entry name" value="LOW MOLECULAR WEIGHT PROTEIN TYROSINE PHOSPHATASE"/>
    <property type="match status" value="1"/>
</dbReference>
<dbReference type="Pfam" id="PF01451">
    <property type="entry name" value="LMWPc"/>
    <property type="match status" value="1"/>
</dbReference>
<feature type="active site" evidence="4">
    <location>
        <position position="14"/>
    </location>
</feature>
<keyword evidence="3" id="KW-0904">Protein phosphatase</keyword>
<evidence type="ECO:0000256" key="2">
    <source>
        <dbReference type="ARBA" id="ARBA00022801"/>
    </source>
</evidence>
<reference evidence="6 7" key="1">
    <citation type="submission" date="2016-10" db="EMBL/GenBank/DDBJ databases">
        <authorList>
            <person name="de Groot N.N."/>
        </authorList>
    </citation>
    <scope>NUCLEOTIDE SEQUENCE [LARGE SCALE GENOMIC DNA]</scope>
    <source>
        <strain evidence="6 7">DSM 20117</strain>
    </source>
</reference>
<organism evidence="6 7">
    <name type="scientific">Crystallibacter crystallopoietes</name>
    <dbReference type="NCBI Taxonomy" id="37928"/>
    <lineage>
        <taxon>Bacteria</taxon>
        <taxon>Bacillati</taxon>
        <taxon>Actinomycetota</taxon>
        <taxon>Actinomycetes</taxon>
        <taxon>Micrococcales</taxon>
        <taxon>Micrococcaceae</taxon>
        <taxon>Crystallibacter</taxon>
    </lineage>
</organism>
<comment type="similarity">
    <text evidence="1">Belongs to the low molecular weight phosphotyrosine protein phosphatase family.</text>
</comment>
<keyword evidence="2" id="KW-0378">Hydrolase</keyword>
<keyword evidence="7" id="KW-1185">Reference proteome</keyword>
<evidence type="ECO:0000313" key="7">
    <source>
        <dbReference type="Proteomes" id="UP000181917"/>
    </source>
</evidence>
<dbReference type="Proteomes" id="UP000181917">
    <property type="component" value="Unassembled WGS sequence"/>
</dbReference>
<sequence length="200" mass="22547">MIRILTICTGNVCRSPMAERLLQQKLDQVRPGVFDVRSAGIQALVNSPMDTRAAGLLHVLGGSSEGFTATQLQESHLADVDLVLAMSIEHRDRILNLMPRLLKRTFTVRELARMIDALEADPDAEIPGGTSDEEVEYRWKRLPHLAALKRYQARAADQNEDEIVDPYRRDDSVYQQMVKDLVPALDKLVAFEARITPDLR</sequence>
<dbReference type="AlphaFoldDB" id="A0A1H0ZSC7"/>
<dbReference type="InterPro" id="IPR023485">
    <property type="entry name" value="Ptyr_pPase"/>
</dbReference>
<dbReference type="InterPro" id="IPR050438">
    <property type="entry name" value="LMW_PTPase"/>
</dbReference>
<dbReference type="GO" id="GO:0004725">
    <property type="term" value="F:protein tyrosine phosphatase activity"/>
    <property type="evidence" value="ECO:0007669"/>
    <property type="project" value="InterPro"/>
</dbReference>
<evidence type="ECO:0000313" key="6">
    <source>
        <dbReference type="EMBL" id="SDQ30151.1"/>
    </source>
</evidence>
<evidence type="ECO:0000259" key="5">
    <source>
        <dbReference type="SMART" id="SM00226"/>
    </source>
</evidence>